<reference evidence="3" key="1">
    <citation type="journal article" date="2019" name="Int. J. Syst. Evol. Microbiol.">
        <title>The Global Catalogue of Microorganisms (GCM) 10K type strain sequencing project: providing services to taxonomists for standard genome sequencing and annotation.</title>
        <authorList>
            <consortium name="The Broad Institute Genomics Platform"/>
            <consortium name="The Broad Institute Genome Sequencing Center for Infectious Disease"/>
            <person name="Wu L."/>
            <person name="Ma J."/>
        </authorList>
    </citation>
    <scope>NUCLEOTIDE SEQUENCE [LARGE SCALE GENOMIC DNA]</scope>
    <source>
        <strain evidence="3">CCUG 54527</strain>
    </source>
</reference>
<protein>
    <submittedName>
        <fullName evidence="2">YitT family protein</fullName>
    </submittedName>
</protein>
<sequence>MKKRSIIAVFYLVGLTFLSLGISLIILADLGAGAWDAMYVGLNEHFGLSVGTWIFIVGIVLIFVNALLLKERIDASAVIPVVTVGFLIDFWLLFVFADFQVPILALQLAMLVGGVAIIAVGIACYLQSKIARNPMDTLMIAIQTLTGKSMAVSKTMMELGVLIIAFLLGGPIGLGTIFVTLIIGPMIQLFYNPITKLRNHLCEDADRGPLKVNS</sequence>
<proteinExistence type="predicted"/>
<feature type="transmembrane region" description="Helical" evidence="1">
    <location>
        <begin position="48"/>
        <end position="68"/>
    </location>
</feature>
<evidence type="ECO:0000313" key="2">
    <source>
        <dbReference type="EMBL" id="MFC6040889.1"/>
    </source>
</evidence>
<keyword evidence="1" id="KW-0812">Transmembrane</keyword>
<evidence type="ECO:0000313" key="3">
    <source>
        <dbReference type="Proteomes" id="UP001596170"/>
    </source>
</evidence>
<dbReference type="Proteomes" id="UP001596170">
    <property type="component" value="Unassembled WGS sequence"/>
</dbReference>
<accession>A0ABW1LAC7</accession>
<name>A0ABW1LAC7_9BACL</name>
<dbReference type="EMBL" id="JBHSRI010000025">
    <property type="protein sequence ID" value="MFC6040889.1"/>
    <property type="molecule type" value="Genomic_DNA"/>
</dbReference>
<dbReference type="InterPro" id="IPR038750">
    <property type="entry name" value="YczE/YyaS-like"/>
</dbReference>
<gene>
    <name evidence="2" type="ORF">ACFPYN_15790</name>
</gene>
<keyword evidence="1" id="KW-1133">Transmembrane helix</keyword>
<dbReference type="RefSeq" id="WP_377735486.1">
    <property type="nucleotide sequence ID" value="NZ_JBHSRI010000025.1"/>
</dbReference>
<dbReference type="PANTHER" id="PTHR40078">
    <property type="entry name" value="INTEGRAL MEMBRANE PROTEIN-RELATED"/>
    <property type="match status" value="1"/>
</dbReference>
<feature type="transmembrane region" description="Helical" evidence="1">
    <location>
        <begin position="103"/>
        <end position="126"/>
    </location>
</feature>
<evidence type="ECO:0000256" key="1">
    <source>
        <dbReference type="SAM" id="Phobius"/>
    </source>
</evidence>
<keyword evidence="1" id="KW-0472">Membrane</keyword>
<dbReference type="Pfam" id="PF19700">
    <property type="entry name" value="DUF6198"/>
    <property type="match status" value="1"/>
</dbReference>
<dbReference type="PANTHER" id="PTHR40078:SF1">
    <property type="entry name" value="INTEGRAL MEMBRANE PROTEIN"/>
    <property type="match status" value="1"/>
</dbReference>
<feature type="transmembrane region" description="Helical" evidence="1">
    <location>
        <begin position="7"/>
        <end position="28"/>
    </location>
</feature>
<feature type="transmembrane region" description="Helical" evidence="1">
    <location>
        <begin position="159"/>
        <end position="183"/>
    </location>
</feature>
<feature type="transmembrane region" description="Helical" evidence="1">
    <location>
        <begin position="75"/>
        <end position="97"/>
    </location>
</feature>
<organism evidence="2 3">
    <name type="scientific">Paenisporosarcina macmurdoensis</name>
    <dbReference type="NCBI Taxonomy" id="212659"/>
    <lineage>
        <taxon>Bacteria</taxon>
        <taxon>Bacillati</taxon>
        <taxon>Bacillota</taxon>
        <taxon>Bacilli</taxon>
        <taxon>Bacillales</taxon>
        <taxon>Caryophanaceae</taxon>
        <taxon>Paenisporosarcina</taxon>
    </lineage>
</organism>
<keyword evidence="3" id="KW-1185">Reference proteome</keyword>
<comment type="caution">
    <text evidence="2">The sequence shown here is derived from an EMBL/GenBank/DDBJ whole genome shotgun (WGS) entry which is preliminary data.</text>
</comment>